<feature type="signal peptide" evidence="3">
    <location>
        <begin position="1"/>
        <end position="24"/>
    </location>
</feature>
<reference evidence="4" key="1">
    <citation type="submission" date="2021-03" db="EMBL/GenBank/DDBJ databases">
        <title>Draft genome sequence of rust myrtle Austropuccinia psidii MF-1, a brazilian biotype.</title>
        <authorList>
            <person name="Quecine M.C."/>
            <person name="Pachon D.M.R."/>
            <person name="Bonatelli M.L."/>
            <person name="Correr F.H."/>
            <person name="Franceschini L.M."/>
            <person name="Leite T.F."/>
            <person name="Margarido G.R.A."/>
            <person name="Almeida C.A."/>
            <person name="Ferrarezi J.A."/>
            <person name="Labate C.A."/>
        </authorList>
    </citation>
    <scope>NUCLEOTIDE SEQUENCE</scope>
    <source>
        <strain evidence="4">MF-1</strain>
    </source>
</reference>
<evidence type="ECO:0000313" key="4">
    <source>
        <dbReference type="EMBL" id="MBW0471035.1"/>
    </source>
</evidence>
<evidence type="ECO:0000256" key="1">
    <source>
        <dbReference type="ARBA" id="ARBA00022729"/>
    </source>
</evidence>
<dbReference type="SUPFAM" id="SSF49590">
    <property type="entry name" value="PHL pollen allergen"/>
    <property type="match status" value="1"/>
</dbReference>
<keyword evidence="1 3" id="KW-0732">Signal</keyword>
<organism evidence="4 5">
    <name type="scientific">Austropuccinia psidii MF-1</name>
    <dbReference type="NCBI Taxonomy" id="1389203"/>
    <lineage>
        <taxon>Eukaryota</taxon>
        <taxon>Fungi</taxon>
        <taxon>Dikarya</taxon>
        <taxon>Basidiomycota</taxon>
        <taxon>Pucciniomycotina</taxon>
        <taxon>Pucciniomycetes</taxon>
        <taxon>Pucciniales</taxon>
        <taxon>Sphaerophragmiaceae</taxon>
        <taxon>Austropuccinia</taxon>
    </lineage>
</organism>
<evidence type="ECO:0008006" key="6">
    <source>
        <dbReference type="Google" id="ProtNLM"/>
    </source>
</evidence>
<protein>
    <recommendedName>
        <fullName evidence="6">Expansin-like EG45 domain-containing protein</fullName>
    </recommendedName>
</protein>
<accession>A0A9Q3BTU7</accession>
<feature type="region of interest" description="Disordered" evidence="2">
    <location>
        <begin position="37"/>
        <end position="72"/>
    </location>
</feature>
<dbReference type="Proteomes" id="UP000765509">
    <property type="component" value="Unassembled WGS sequence"/>
</dbReference>
<proteinExistence type="predicted"/>
<feature type="chain" id="PRO_5040391301" description="Expansin-like EG45 domain-containing protein" evidence="3">
    <location>
        <begin position="25"/>
        <end position="313"/>
    </location>
</feature>
<feature type="compositionally biased region" description="Basic residues" evidence="2">
    <location>
        <begin position="41"/>
        <end position="72"/>
    </location>
</feature>
<evidence type="ECO:0000313" key="5">
    <source>
        <dbReference type="Proteomes" id="UP000765509"/>
    </source>
</evidence>
<gene>
    <name evidence="4" type="ORF">O181_010750</name>
</gene>
<evidence type="ECO:0000256" key="3">
    <source>
        <dbReference type="SAM" id="SignalP"/>
    </source>
</evidence>
<dbReference type="PANTHER" id="PTHR31836:SF21">
    <property type="entry name" value="EXPANSIN-LIKE PROTEIN 7"/>
    <property type="match status" value="1"/>
</dbReference>
<dbReference type="InterPro" id="IPR051477">
    <property type="entry name" value="Expansin_CellWall"/>
</dbReference>
<dbReference type="Gene3D" id="2.60.40.760">
    <property type="entry name" value="Expansin, cellulose-binding-like domain"/>
    <property type="match status" value="1"/>
</dbReference>
<comment type="caution">
    <text evidence="4">The sequence shown here is derived from an EMBL/GenBank/DDBJ whole genome shotgun (WGS) entry which is preliminary data.</text>
</comment>
<dbReference type="SUPFAM" id="SSF50685">
    <property type="entry name" value="Barwin-like endoglucanases"/>
    <property type="match status" value="1"/>
</dbReference>
<dbReference type="PANTHER" id="PTHR31836">
    <property type="match status" value="1"/>
</dbReference>
<name>A0A9Q3BTU7_9BASI</name>
<dbReference type="CDD" id="cd22271">
    <property type="entry name" value="DPBB_EXP_N-like"/>
    <property type="match status" value="1"/>
</dbReference>
<dbReference type="NCBIfam" id="NF041144">
    <property type="entry name" value="expansin_EXLX1"/>
    <property type="match status" value="1"/>
</dbReference>
<sequence length="313" mass="34155">MQYPSLDFFSCLILCLFAAQLCYGTTLLQAEATSSATLQKRMNKGQRRAVKTVHRPSRHHGTNHRHSEHKKHKIIPSVSPEATSVNKPIGTYSKIGSTTMPESSHSATKLSGRYTGPGTNWKANWKTGNCAFVDWQQPKQFGAVAMASNLWANSEICGACLNITGPGGAYFGIVMDQCPSCKPNGLDLDNDIWDELSGGQNPGIIDLSWQIISCGFSKPICVVNKIGASSYFTSIQVNEANAPIKSLEVMPQGQNTWVVLERKSESDFFQPSNYKGLGNFGTVRITCINGKEIIIENVDIASPDKTTEGKDNC</sequence>
<evidence type="ECO:0000256" key="2">
    <source>
        <dbReference type="SAM" id="MobiDB-lite"/>
    </source>
</evidence>
<dbReference type="EMBL" id="AVOT02002638">
    <property type="protein sequence ID" value="MBW0471035.1"/>
    <property type="molecule type" value="Genomic_DNA"/>
</dbReference>
<dbReference type="OrthoDB" id="406505at2759"/>
<dbReference type="InterPro" id="IPR036749">
    <property type="entry name" value="Expansin_CBD_sf"/>
</dbReference>
<dbReference type="AlphaFoldDB" id="A0A9Q3BTU7"/>
<dbReference type="InterPro" id="IPR049818">
    <property type="entry name" value="Expansin_EXLX1-like"/>
</dbReference>
<dbReference type="InterPro" id="IPR036908">
    <property type="entry name" value="RlpA-like_sf"/>
</dbReference>
<dbReference type="Gene3D" id="2.40.40.10">
    <property type="entry name" value="RlpA-like domain"/>
    <property type="match status" value="1"/>
</dbReference>
<keyword evidence="5" id="KW-1185">Reference proteome</keyword>